<name>A0A066Z188_9ACTN</name>
<protein>
    <submittedName>
        <fullName evidence="1">Uncharacterized protein</fullName>
    </submittedName>
</protein>
<dbReference type="AlphaFoldDB" id="A0A066Z188"/>
<proteinExistence type="predicted"/>
<dbReference type="EMBL" id="JNBY01000094">
    <property type="protein sequence ID" value="KDN83945.1"/>
    <property type="molecule type" value="Genomic_DNA"/>
</dbReference>
<dbReference type="HOGENOM" id="CLU_114490_0_0_11"/>
<reference evidence="1 2" key="1">
    <citation type="submission" date="2014-05" db="EMBL/GenBank/DDBJ databases">
        <title>Draft Genome Sequence of Kitasatospora cheerisanensis KCTC 2395.</title>
        <authorList>
            <person name="Nam D.H."/>
        </authorList>
    </citation>
    <scope>NUCLEOTIDE SEQUENCE [LARGE SCALE GENOMIC DNA]</scope>
    <source>
        <strain evidence="1 2">KCTC 2395</strain>
    </source>
</reference>
<dbReference type="OrthoDB" id="3871628at2"/>
<dbReference type="Proteomes" id="UP000027178">
    <property type="component" value="Unassembled WGS sequence"/>
</dbReference>
<dbReference type="eggNOG" id="ENOG50320QC">
    <property type="taxonomic scope" value="Bacteria"/>
</dbReference>
<evidence type="ECO:0000313" key="2">
    <source>
        <dbReference type="Proteomes" id="UP000027178"/>
    </source>
</evidence>
<comment type="caution">
    <text evidence="1">The sequence shown here is derived from an EMBL/GenBank/DDBJ whole genome shotgun (WGS) entry which is preliminary data.</text>
</comment>
<sequence>MSTWHPPAPPGLHTGPLPRRSALGLGLQFGLQWLWLPFRTTWDFLSSETPSDGNAEPGRSKFVLTPSRYRLERSGTREEWEAWAARALDRGIERGLATVRSKQEFNANHRYQYKGSDMVPRTSVRRRYYRGIGLEGLAALAARRGWQVDWQASTTAEAHLVPLRTG</sequence>
<accession>A0A066Z188</accession>
<keyword evidence="2" id="KW-1185">Reference proteome</keyword>
<organism evidence="1 2">
    <name type="scientific">Kitasatospora cheerisanensis KCTC 2395</name>
    <dbReference type="NCBI Taxonomy" id="1348663"/>
    <lineage>
        <taxon>Bacteria</taxon>
        <taxon>Bacillati</taxon>
        <taxon>Actinomycetota</taxon>
        <taxon>Actinomycetes</taxon>
        <taxon>Kitasatosporales</taxon>
        <taxon>Streptomycetaceae</taxon>
        <taxon>Kitasatospora</taxon>
    </lineage>
</organism>
<gene>
    <name evidence="1" type="ORF">KCH_45940</name>
</gene>
<dbReference type="PATRIC" id="fig|1348663.4.peg.4434"/>
<dbReference type="RefSeq" id="WP_035865308.1">
    <property type="nucleotide sequence ID" value="NZ_KK853997.1"/>
</dbReference>
<evidence type="ECO:0000313" key="1">
    <source>
        <dbReference type="EMBL" id="KDN83945.1"/>
    </source>
</evidence>